<dbReference type="GO" id="GO:0000027">
    <property type="term" value="P:ribosomal large subunit assembly"/>
    <property type="evidence" value="ECO:0000318"/>
    <property type="project" value="GO_Central"/>
</dbReference>
<dbReference type="KEGG" id="spu:575173"/>
<dbReference type="FunFam" id="3.40.50.300:FF:000142">
    <property type="entry name" value="Midasin"/>
    <property type="match status" value="1"/>
</dbReference>
<feature type="domain" description="AAA+ ATPase" evidence="12">
    <location>
        <begin position="1093"/>
        <end position="1238"/>
    </location>
</feature>
<sequence>MDSFDRTDIQKCIKHLQELIHRNSLSLSSEILQEDKILSPVDKKNLLNYLSEQLLVPDNTVAIATSFSPFLLDLLERAGQGSSAKQFSLGHHERLCAACSQLIGRFPDAQKFIEKYLQTSAPVFERLLKTKTKSKKDASYRDVALTARRLVEHSPNTYADLWDWSSFLGLLDSKDVETKWHAANTVACITKMGGGCRHKLFSSLFTKDELCQYQLRDSESQDQQLLLDRDTSEVLNFDPDLEPTQQNAVHDLLVEDYHESVVSVCGVLLPRAREEDTAKTSLPKLVPVQTTKKNLRRLALAVSAGNGVLLEGPVGCGKTALVEHLAAQIGRTAPPSIIKVQLGDQTDSKALLGTYRCTDIPGEFVWQAGALTQAVTHGHWILLEDIDYAPMDVISVLLPLLESRSLCIPGHGNVIKAAPGFQLFATQRYSKNRCSDHLYRKTTRPCSFFHSRLLSSGGGLHRQHVSHGAMLDQLWTRVQVEPMSREELHQVITTLYPKLTTVANRLLDIFCTLTAGHQTWLDTRPESEGSTVSGEGGPKTVSSRIELGAHDRRLVSTRDLIKWCERIERDFQINSSQSANLIFLEALDCFCAALTKPVTRLAVAEQIGAKLNITREKARFYSSTYKPNIEEADSTITSGRATLQRKERDTLKMHTVSQFAFTRPAAVLVERVACCIAQNEPVLLVGETGTGKTSTIQYLSSLVGQRLKVINMNQQSDSTDLLGGFKPVDLRQVVAPVREAFEGAFRATFSVKQNTKFLSHIQKCFTQRQWRELVQLMIHSQQAALKRFEKTEKKNGDGANKKDLGGHWRSIGERLHQLQLQIQHSENTLAFSFVEGTLVKALRNGDWILLDEINLATAETLECLSSLLESTEGSVVLMERGDTKPIVRHADFRLFACMNPATDVGKKELPPGIRNRFTELFVDELEEVPDLKILTKNYLRLLSISEAQVEGIVQFYLSVRKEAIQKLTDGTGHRPHYSLRTLCRALKLASTNHCDSVPRSLYESFCLSFLTQLDRASHPVVEKLVCKHVIGRSNLKSLLGQSIPPPAGVNKYMKLEGYWVAEGEKEGYKPKDYVITPSVKANLRDLARIVSAGRFPVLIQGETSVGKTSLVNYLAKLTGNHCVRVNNHEHTDLQEYVGFYAADESGKLVFKEGVLVDAMRKGHWIILDELNLAPSDVLEALNRLLDDNRELFIPETQEVVAAHPKFMLFATQNPPGQYGGRKVLSRAFRNRFIELHFDEIPSRELETILHDRCQIPVSYCRKMVATMLELQMRRKGSGVFAGKRGFITLRDLFRWAERYRHASQGDQAFYDWNQHIADEGFILLAGRVRREEEAETIRQVLEKHIKRVVNPQHLFTLSEHTSPVTRHILEKVTSPTPPPGFNHIVWTYGMRRLAVLVGQALKFGEPVLLVGETGCGKTTVCQLFAALADQKLHAVNCHLHTETSDFLGGLRPVRHHQDETDEESHKLFEWCDGPLILAMRKGAVFLIDEISLADDSVLERLNSVLEPERTLLLAEKGSGEECGDDIAVIKAEESFRVVSTMNPGGDYGKKELSPALRNRFTEIWCPQNTQRSDLVSIIEHNLCEGVQLCNQEDGSSGIGNAVMDYVEWFASSEVGRKCTISIRDILSWVNFINVCCDPSNRDPMTSPDDPSPLDSAVAYIHGACMVFVDGLGSGTTSSTLVSPTRARRTCIQWLSDQIKQLTDQEIDLSTLLVTSDTCDLSEVKGGQGGIVCDGTKFGIEPFYIERGPSPSSPAGYALDAPTTALNAQRIMRALQLPRAILLEGSPGVGKTSLVSALAKASGHELIRINLSEQTDITDLFGADLPVEGGEGGQFAWRDGPLLQALKAGHWVVLDELNLASQSVLEGLNACLDHRAEVFVPELGRSFQIQHEKTRLFACQNPLKQGGGRKGLPKSFLNRFTQVYIEPFTAGDLLFIIRSMYPMIDRDILIKMVEFSNRLYRKTMIEGRWGQRGGPWEFNLRDLFRWCDLMVHDRGVKGQMDPGLHVGLVYGDRMRTAVDKEKILKLYRAVFRTKGDKTRAVAYRSSRQFYITHSHVQVGHSFLARDPAFDVSSALSRVPLQLLHHDLDKLESLMKCVEMNWMSILVGPSSSGKTSLVHLLASLTGHRLQVLAMNSAMDTTELLGGFEQADLNRHWESLLGMIDDVSMATIRDLLTSNASKTKPKAKRIMGILSALKLPSAGRQQDSLHPTEQKLNLLDQLLAELQKSSETTKDATELATVVEAASALKSKCKLEDSSTPGGGGRFEWVDGLLVHALKNGDWLLVDNVNFCSPSVLDRLNALLEPDGVLTINERGVIDGQIPSIKPHPQFRLFLSMDPRHGEISRAMRNRGVEIYILGESEGGAYSAQDTTALLHSLGLTSEGTITSLMHVHQEIRSRLQGTDSARLPSLLLAASMVMQLVRNGLGMRRALREACMEVYVNSQLLIANKQIKTAM</sequence>
<evidence type="ECO:0000256" key="3">
    <source>
        <dbReference type="ARBA" id="ARBA00007188"/>
    </source>
</evidence>
<evidence type="ECO:0000256" key="4">
    <source>
        <dbReference type="ARBA" id="ARBA00017143"/>
    </source>
</evidence>
<dbReference type="RefSeq" id="XP_030850213.1">
    <property type="nucleotide sequence ID" value="XM_030994353.1"/>
</dbReference>
<keyword evidence="6" id="KW-0067">ATP-binding</keyword>
<dbReference type="PANTHER" id="PTHR48103:SF2">
    <property type="entry name" value="MIDASIN"/>
    <property type="match status" value="1"/>
</dbReference>
<dbReference type="GO" id="GO:0005654">
    <property type="term" value="C:nucleoplasm"/>
    <property type="evidence" value="ECO:0007669"/>
    <property type="project" value="UniProtKB-SubCell"/>
</dbReference>
<evidence type="ECO:0000256" key="6">
    <source>
        <dbReference type="ARBA" id="ARBA00022840"/>
    </source>
</evidence>
<protein>
    <recommendedName>
        <fullName evidence="4">Midasin</fullName>
    </recommendedName>
    <alternativeName>
        <fullName evidence="10 11">Dynein-related AAA-ATPase MDN1</fullName>
    </alternativeName>
    <alternativeName>
        <fullName evidence="9">MIDAS-containing protein</fullName>
    </alternativeName>
</protein>
<evidence type="ECO:0000256" key="11">
    <source>
        <dbReference type="ARBA" id="ARBA00080517"/>
    </source>
</evidence>
<dbReference type="GO" id="GO:0016887">
    <property type="term" value="F:ATP hydrolysis activity"/>
    <property type="evidence" value="ECO:0000318"/>
    <property type="project" value="GO_Central"/>
</dbReference>
<accession>A0A7M7PDI7</accession>
<feature type="domain" description="AAA+ ATPase" evidence="12">
    <location>
        <begin position="1403"/>
        <end position="1569"/>
    </location>
</feature>
<dbReference type="Pfam" id="PF21108">
    <property type="entry name" value="MDN1_4th"/>
    <property type="match status" value="1"/>
</dbReference>
<dbReference type="FunFam" id="3.40.50.300:FF:000764">
    <property type="entry name" value="Midasin"/>
    <property type="match status" value="1"/>
</dbReference>
<dbReference type="GO" id="GO:0005730">
    <property type="term" value="C:nucleolus"/>
    <property type="evidence" value="ECO:0007669"/>
    <property type="project" value="UniProtKB-SubCell"/>
</dbReference>
<reference evidence="13" key="2">
    <citation type="submission" date="2021-01" db="UniProtKB">
        <authorList>
            <consortium name="EnsemblMetazoa"/>
        </authorList>
    </citation>
    <scope>IDENTIFICATION</scope>
</reference>
<organism evidence="13 14">
    <name type="scientific">Strongylocentrotus purpuratus</name>
    <name type="common">Purple sea urchin</name>
    <dbReference type="NCBI Taxonomy" id="7668"/>
    <lineage>
        <taxon>Eukaryota</taxon>
        <taxon>Metazoa</taxon>
        <taxon>Echinodermata</taxon>
        <taxon>Eleutherozoa</taxon>
        <taxon>Echinozoa</taxon>
        <taxon>Echinoidea</taxon>
        <taxon>Euechinoidea</taxon>
        <taxon>Echinacea</taxon>
        <taxon>Camarodonta</taxon>
        <taxon>Echinidea</taxon>
        <taxon>Strongylocentrotidae</taxon>
        <taxon>Strongylocentrotus</taxon>
    </lineage>
</organism>
<evidence type="ECO:0000256" key="10">
    <source>
        <dbReference type="ARBA" id="ARBA00078835"/>
    </source>
</evidence>
<evidence type="ECO:0000256" key="9">
    <source>
        <dbReference type="ARBA" id="ARBA00077000"/>
    </source>
</evidence>
<dbReference type="OrthoDB" id="422220at2759"/>
<proteinExistence type="inferred from homology"/>
<dbReference type="FunFam" id="3.40.50.300:FF:000582">
    <property type="entry name" value="Midasin"/>
    <property type="match status" value="1"/>
</dbReference>
<evidence type="ECO:0000259" key="12">
    <source>
        <dbReference type="SMART" id="SM00382"/>
    </source>
</evidence>
<name>A0A7M7PDI7_STRPU</name>
<evidence type="ECO:0000256" key="2">
    <source>
        <dbReference type="ARBA" id="ARBA00004642"/>
    </source>
</evidence>
<feature type="domain" description="AAA+ ATPase" evidence="12">
    <location>
        <begin position="678"/>
        <end position="927"/>
    </location>
</feature>
<keyword evidence="14" id="KW-1185">Reference proteome</keyword>
<dbReference type="CDD" id="cd00009">
    <property type="entry name" value="AAA"/>
    <property type="match status" value="3"/>
</dbReference>
<dbReference type="InterPro" id="IPR041190">
    <property type="entry name" value="Midasin_AAA_lid_5"/>
</dbReference>
<feature type="domain" description="AAA+ ATPase" evidence="12">
    <location>
        <begin position="304"/>
        <end position="454"/>
    </location>
</feature>
<dbReference type="PANTHER" id="PTHR48103">
    <property type="entry name" value="MIDASIN-RELATED"/>
    <property type="match status" value="1"/>
</dbReference>
<dbReference type="GO" id="GO:0005524">
    <property type="term" value="F:ATP binding"/>
    <property type="evidence" value="ECO:0007669"/>
    <property type="project" value="UniProtKB-KW"/>
</dbReference>
<dbReference type="InterPro" id="IPR027417">
    <property type="entry name" value="P-loop_NTPase"/>
</dbReference>
<comment type="subcellular location">
    <subcellularLocation>
        <location evidence="1">Nucleus</location>
        <location evidence="1">Nucleolus</location>
    </subcellularLocation>
    <subcellularLocation>
        <location evidence="2">Nucleus</location>
        <location evidence="2">Nucleoplasm</location>
    </subcellularLocation>
</comment>
<dbReference type="Pfam" id="PF07728">
    <property type="entry name" value="AAA_5"/>
    <property type="match status" value="7"/>
</dbReference>
<evidence type="ECO:0000256" key="7">
    <source>
        <dbReference type="ARBA" id="ARBA00023186"/>
    </source>
</evidence>
<feature type="domain" description="AAA+ ATPase" evidence="12">
    <location>
        <begin position="2098"/>
        <end position="2359"/>
    </location>
</feature>
<dbReference type="OMA" id="KRCAIAP"/>
<dbReference type="Gene3D" id="3.40.50.300">
    <property type="entry name" value="P-loop containing nucleotide triphosphate hydrolases"/>
    <property type="match status" value="7"/>
</dbReference>
<reference evidence="14" key="1">
    <citation type="submission" date="2015-02" db="EMBL/GenBank/DDBJ databases">
        <title>Genome sequencing for Strongylocentrotus purpuratus.</title>
        <authorList>
            <person name="Murali S."/>
            <person name="Liu Y."/>
            <person name="Vee V."/>
            <person name="English A."/>
            <person name="Wang M."/>
            <person name="Skinner E."/>
            <person name="Han Y."/>
            <person name="Muzny D.M."/>
            <person name="Worley K.C."/>
            <person name="Gibbs R.A."/>
        </authorList>
    </citation>
    <scope>NUCLEOTIDE SEQUENCE</scope>
</reference>
<dbReference type="InParanoid" id="A0A7M7PDI7"/>
<dbReference type="FunFam" id="3.40.50.300:FF:000956">
    <property type="entry name" value="Midasin"/>
    <property type="match status" value="1"/>
</dbReference>
<evidence type="ECO:0000256" key="8">
    <source>
        <dbReference type="ARBA" id="ARBA00023242"/>
    </source>
</evidence>
<keyword evidence="7" id="KW-0143">Chaperone</keyword>
<dbReference type="InterPro" id="IPR040848">
    <property type="entry name" value="AAA_lid_7"/>
</dbReference>
<keyword evidence="5" id="KW-0547">Nucleotide-binding</keyword>
<keyword evidence="8" id="KW-0539">Nucleus</keyword>
<evidence type="ECO:0000313" key="13">
    <source>
        <dbReference type="EnsemblMetazoa" id="XP_030850213"/>
    </source>
</evidence>
<dbReference type="InterPro" id="IPR011704">
    <property type="entry name" value="ATPase_dyneun-rel_AAA"/>
</dbReference>
<dbReference type="InterPro" id="IPR003593">
    <property type="entry name" value="AAA+_ATPase"/>
</dbReference>
<dbReference type="SMART" id="SM00382">
    <property type="entry name" value="AAA"/>
    <property type="match status" value="6"/>
</dbReference>
<dbReference type="InterPro" id="IPR048617">
    <property type="entry name" value="MDN1_AAA_lid_4"/>
</dbReference>
<dbReference type="Proteomes" id="UP000007110">
    <property type="component" value="Unassembled WGS sequence"/>
</dbReference>
<evidence type="ECO:0000256" key="5">
    <source>
        <dbReference type="ARBA" id="ARBA00022741"/>
    </source>
</evidence>
<dbReference type="EnsemblMetazoa" id="XM_030994353">
    <property type="protein sequence ID" value="XP_030850213"/>
    <property type="gene ID" value="LOC575173"/>
</dbReference>
<evidence type="ECO:0000313" key="14">
    <source>
        <dbReference type="Proteomes" id="UP000007110"/>
    </source>
</evidence>
<dbReference type="Pfam" id="PF17867">
    <property type="entry name" value="AAA_lid_7"/>
    <property type="match status" value="3"/>
</dbReference>
<feature type="domain" description="AAA+ ATPase" evidence="12">
    <location>
        <begin position="1776"/>
        <end position="1928"/>
    </location>
</feature>
<comment type="similarity">
    <text evidence="3">Belongs to the midasin family.</text>
</comment>
<dbReference type="GO" id="GO:0005634">
    <property type="term" value="C:nucleus"/>
    <property type="evidence" value="ECO:0000318"/>
    <property type="project" value="GO_Central"/>
</dbReference>
<evidence type="ECO:0000256" key="1">
    <source>
        <dbReference type="ARBA" id="ARBA00004604"/>
    </source>
</evidence>
<dbReference type="FunFam" id="3.40.50.300:FF:000919">
    <property type="entry name" value="Midasin"/>
    <property type="match status" value="1"/>
</dbReference>
<dbReference type="GeneID" id="575173"/>
<dbReference type="Pfam" id="PF17865">
    <property type="entry name" value="AAA_lid_5"/>
    <property type="match status" value="1"/>
</dbReference>
<dbReference type="SUPFAM" id="SSF52540">
    <property type="entry name" value="P-loop containing nucleoside triphosphate hydrolases"/>
    <property type="match status" value="6"/>
</dbReference>